<sequence>MQGSWIAISAARARAHRLYGVRGWLVTLLWLNTLPALVVMLAMAMVLMSGETGDGAARSLPALAGLAFPLGLVVVAFLRVRWFPWVWLGYCLLQLAATLGMSGGIKAWAVQASGATSAGWPLALLLAAEVLVPIGTLAYLARSRRVRVTYRHEVRASDPAAAPAVFDRLNPNETPSDATDHARERAALRRVTQELSSGVLDTQTWMHVMRHHAEATDGARTTAYVRARMAVLCPPAHVHPPLVRTLASGLGALLVSLFAAAALMAAVIAVAMSVPGDATALLELLVAVALTLSWLAGLFVGARFLRAVA</sequence>
<evidence type="ECO:0008006" key="4">
    <source>
        <dbReference type="Google" id="ProtNLM"/>
    </source>
</evidence>
<feature type="transmembrane region" description="Helical" evidence="1">
    <location>
        <begin position="60"/>
        <end position="78"/>
    </location>
</feature>
<dbReference type="OrthoDB" id="8925934at2"/>
<evidence type="ECO:0000313" key="3">
    <source>
        <dbReference type="Proteomes" id="UP000234456"/>
    </source>
</evidence>
<protein>
    <recommendedName>
        <fullName evidence="4">Transmembrane protein</fullName>
    </recommendedName>
</protein>
<feature type="transmembrane region" description="Helical" evidence="1">
    <location>
        <begin position="21"/>
        <end position="48"/>
    </location>
</feature>
<evidence type="ECO:0000256" key="1">
    <source>
        <dbReference type="SAM" id="Phobius"/>
    </source>
</evidence>
<proteinExistence type="predicted"/>
<keyword evidence="1" id="KW-1133">Transmembrane helix</keyword>
<feature type="transmembrane region" description="Helical" evidence="1">
    <location>
        <begin position="284"/>
        <end position="305"/>
    </location>
</feature>
<accession>A0A2N4TS13</accession>
<keyword evidence="1" id="KW-0472">Membrane</keyword>
<feature type="transmembrane region" description="Helical" evidence="1">
    <location>
        <begin position="120"/>
        <end position="141"/>
    </location>
</feature>
<comment type="caution">
    <text evidence="2">The sequence shown here is derived from an EMBL/GenBank/DDBJ whole genome shotgun (WGS) entry which is preliminary data.</text>
</comment>
<dbReference type="AlphaFoldDB" id="A0A2N4TS13"/>
<dbReference type="EMBL" id="PKQE01000002">
    <property type="protein sequence ID" value="PLC42500.1"/>
    <property type="molecule type" value="Genomic_DNA"/>
</dbReference>
<feature type="transmembrane region" description="Helical" evidence="1">
    <location>
        <begin position="85"/>
        <end position="108"/>
    </location>
</feature>
<gene>
    <name evidence="2" type="ORF">C0Q88_11080</name>
</gene>
<keyword evidence="1" id="KW-0812">Transmembrane</keyword>
<dbReference type="Proteomes" id="UP000234456">
    <property type="component" value="Unassembled WGS sequence"/>
</dbReference>
<dbReference type="RefSeq" id="WP_102065582.1">
    <property type="nucleotide sequence ID" value="NZ_PKQE01000002.1"/>
</dbReference>
<organism evidence="2 3">
    <name type="scientific">Ralstonia pickettii</name>
    <name type="common">Burkholderia pickettii</name>
    <dbReference type="NCBI Taxonomy" id="329"/>
    <lineage>
        <taxon>Bacteria</taxon>
        <taxon>Pseudomonadati</taxon>
        <taxon>Pseudomonadota</taxon>
        <taxon>Betaproteobacteria</taxon>
        <taxon>Burkholderiales</taxon>
        <taxon>Burkholderiaceae</taxon>
        <taxon>Ralstonia</taxon>
    </lineage>
</organism>
<feature type="transmembrane region" description="Helical" evidence="1">
    <location>
        <begin position="250"/>
        <end position="272"/>
    </location>
</feature>
<reference evidence="2 3" key="1">
    <citation type="submission" date="2017-12" db="EMBL/GenBank/DDBJ databases">
        <title>Draft genome sequence of Ralstonia pickettii 52.</title>
        <authorList>
            <person name="Zheng B."/>
        </authorList>
    </citation>
    <scope>NUCLEOTIDE SEQUENCE [LARGE SCALE GENOMIC DNA]</scope>
    <source>
        <strain evidence="2 3">52</strain>
    </source>
</reference>
<evidence type="ECO:0000313" key="2">
    <source>
        <dbReference type="EMBL" id="PLC42500.1"/>
    </source>
</evidence>
<name>A0A2N4TS13_RALPI</name>